<dbReference type="Proteomes" id="UP000826271">
    <property type="component" value="Unassembled WGS sequence"/>
</dbReference>
<dbReference type="Pfam" id="PF00300">
    <property type="entry name" value="His_Phos_1"/>
    <property type="match status" value="1"/>
</dbReference>
<protein>
    <submittedName>
        <fullName evidence="1">Uncharacterized protein</fullName>
    </submittedName>
</protein>
<organism evidence="1 2">
    <name type="scientific">Buddleja alternifolia</name>
    <dbReference type="NCBI Taxonomy" id="168488"/>
    <lineage>
        <taxon>Eukaryota</taxon>
        <taxon>Viridiplantae</taxon>
        <taxon>Streptophyta</taxon>
        <taxon>Embryophyta</taxon>
        <taxon>Tracheophyta</taxon>
        <taxon>Spermatophyta</taxon>
        <taxon>Magnoliopsida</taxon>
        <taxon>eudicotyledons</taxon>
        <taxon>Gunneridae</taxon>
        <taxon>Pentapetalae</taxon>
        <taxon>asterids</taxon>
        <taxon>lamiids</taxon>
        <taxon>Lamiales</taxon>
        <taxon>Scrophulariaceae</taxon>
        <taxon>Buddlejeae</taxon>
        <taxon>Buddleja</taxon>
    </lineage>
</organism>
<dbReference type="EMBL" id="WHWC01000004">
    <property type="protein sequence ID" value="KAG8384410.1"/>
    <property type="molecule type" value="Genomic_DNA"/>
</dbReference>
<accession>A0AAV6XSJ0</accession>
<name>A0AAV6XSJ0_9LAMI</name>
<dbReference type="SUPFAM" id="SSF53254">
    <property type="entry name" value="Phosphoglycerate mutase-like"/>
    <property type="match status" value="1"/>
</dbReference>
<gene>
    <name evidence="1" type="ORF">BUALT_Bualt04G0115100</name>
</gene>
<reference evidence="1" key="1">
    <citation type="submission" date="2019-10" db="EMBL/GenBank/DDBJ databases">
        <authorList>
            <person name="Zhang R."/>
            <person name="Pan Y."/>
            <person name="Wang J."/>
            <person name="Ma R."/>
            <person name="Yu S."/>
        </authorList>
    </citation>
    <scope>NUCLEOTIDE SEQUENCE</scope>
    <source>
        <strain evidence="1">LA-IB0</strain>
        <tissue evidence="1">Leaf</tissue>
    </source>
</reference>
<sequence>MALPHNINVLFYQQKVTKDPNLRERHLGDLQGVLFPEAAKINPEAYEAFVSEEDLEIPVHALSLSLSNTSHGGTLDACEKKN</sequence>
<proteinExistence type="predicted"/>
<keyword evidence="2" id="KW-1185">Reference proteome</keyword>
<dbReference type="AlphaFoldDB" id="A0AAV6XSJ0"/>
<evidence type="ECO:0000313" key="1">
    <source>
        <dbReference type="EMBL" id="KAG8384410.1"/>
    </source>
</evidence>
<evidence type="ECO:0000313" key="2">
    <source>
        <dbReference type="Proteomes" id="UP000826271"/>
    </source>
</evidence>
<dbReference type="InterPro" id="IPR013078">
    <property type="entry name" value="His_Pase_superF_clade-1"/>
</dbReference>
<dbReference type="InterPro" id="IPR029033">
    <property type="entry name" value="His_PPase_superfam"/>
</dbReference>
<comment type="caution">
    <text evidence="1">The sequence shown here is derived from an EMBL/GenBank/DDBJ whole genome shotgun (WGS) entry which is preliminary data.</text>
</comment>